<dbReference type="AlphaFoldDB" id="A0A3D9RTA3"/>
<sequence>MKSIIKMSPYLFCLISFFSYSQDLTISSGSSLSVVSGTDFYVNGLNLNPSADLTLTGPVEFSKTATPVGESIDRVFNFSNTITNFQGDVTFFYNDSELITSSASEPTLVLRVKDGTTWSSDLTPTRDGTLNTLIYNFPASTNISSITASKPGITLSINKFNKLNVNLFPNPVISSFQISTELTIETLIYNNLGQIILKTNQKNIDVSQLSAGNYLIIVKDLNSNNFNSYQIIKL</sequence>
<dbReference type="InterPro" id="IPR026444">
    <property type="entry name" value="Secre_tail"/>
</dbReference>
<feature type="chain" id="PRO_5017809053" evidence="2">
    <location>
        <begin position="22"/>
        <end position="234"/>
    </location>
</feature>
<dbReference type="Proteomes" id="UP000256429">
    <property type="component" value="Unassembled WGS sequence"/>
</dbReference>
<evidence type="ECO:0000313" key="4">
    <source>
        <dbReference type="EMBL" id="REE83203.1"/>
    </source>
</evidence>
<keyword evidence="5" id="KW-1185">Reference proteome</keyword>
<accession>A0A3D9RTA3</accession>
<reference evidence="4 5" key="1">
    <citation type="submission" date="2018-08" db="EMBL/GenBank/DDBJ databases">
        <title>Genomic Encyclopedia of Type Strains, Phase III (KMG-III): the genomes of soil and plant-associated and newly described type strains.</title>
        <authorList>
            <person name="Whitman W."/>
        </authorList>
    </citation>
    <scope>NUCLEOTIDE SEQUENCE [LARGE SCALE GENOMIC DNA]</scope>
    <source>
        <strain evidence="4 5">325-5</strain>
    </source>
</reference>
<gene>
    <name evidence="4" type="ORF">BX611_0488</name>
</gene>
<dbReference type="Pfam" id="PF18962">
    <property type="entry name" value="Por_Secre_tail"/>
    <property type="match status" value="1"/>
</dbReference>
<keyword evidence="1 2" id="KW-0732">Signal</keyword>
<dbReference type="EMBL" id="QTTQ01000009">
    <property type="protein sequence ID" value="REE83203.1"/>
    <property type="molecule type" value="Genomic_DNA"/>
</dbReference>
<dbReference type="RefSeq" id="WP_115877881.1">
    <property type="nucleotide sequence ID" value="NZ_QTTQ01000009.1"/>
</dbReference>
<feature type="signal peptide" evidence="2">
    <location>
        <begin position="1"/>
        <end position="21"/>
    </location>
</feature>
<feature type="domain" description="Secretion system C-terminal sorting" evidence="3">
    <location>
        <begin position="167"/>
        <end position="226"/>
    </location>
</feature>
<evidence type="ECO:0000256" key="1">
    <source>
        <dbReference type="ARBA" id="ARBA00022729"/>
    </source>
</evidence>
<organism evidence="4 5">
    <name type="scientific">Lutibacter oceani</name>
    <dbReference type="NCBI Taxonomy" id="1853311"/>
    <lineage>
        <taxon>Bacteria</taxon>
        <taxon>Pseudomonadati</taxon>
        <taxon>Bacteroidota</taxon>
        <taxon>Flavobacteriia</taxon>
        <taxon>Flavobacteriales</taxon>
        <taxon>Flavobacteriaceae</taxon>
        <taxon>Lutibacter</taxon>
    </lineage>
</organism>
<comment type="caution">
    <text evidence="4">The sequence shown here is derived from an EMBL/GenBank/DDBJ whole genome shotgun (WGS) entry which is preliminary data.</text>
</comment>
<protein>
    <submittedName>
        <fullName evidence="4">Putative secreted protein (Por secretion system target)</fullName>
    </submittedName>
</protein>
<name>A0A3D9RTA3_9FLAO</name>
<evidence type="ECO:0000259" key="3">
    <source>
        <dbReference type="Pfam" id="PF18962"/>
    </source>
</evidence>
<dbReference type="OrthoDB" id="862563at2"/>
<dbReference type="NCBIfam" id="TIGR04183">
    <property type="entry name" value="Por_Secre_tail"/>
    <property type="match status" value="1"/>
</dbReference>
<evidence type="ECO:0000313" key="5">
    <source>
        <dbReference type="Proteomes" id="UP000256429"/>
    </source>
</evidence>
<proteinExistence type="predicted"/>
<evidence type="ECO:0000256" key="2">
    <source>
        <dbReference type="SAM" id="SignalP"/>
    </source>
</evidence>